<comment type="caution">
    <text evidence="1">The sequence shown here is derived from an EMBL/GenBank/DDBJ whole genome shotgun (WGS) entry which is preliminary data.</text>
</comment>
<accession>A0AB34KXV9</accession>
<dbReference type="GeneID" id="96002904"/>
<evidence type="ECO:0000313" key="1">
    <source>
        <dbReference type="EMBL" id="KAL1589620.1"/>
    </source>
</evidence>
<dbReference type="RefSeq" id="XP_069232725.1">
    <property type="nucleotide sequence ID" value="XM_069370066.1"/>
</dbReference>
<dbReference type="EMBL" id="JAAQHG020000004">
    <property type="protein sequence ID" value="KAL1589620.1"/>
    <property type="molecule type" value="Genomic_DNA"/>
</dbReference>
<protein>
    <submittedName>
        <fullName evidence="1">Uncharacterized protein</fullName>
    </submittedName>
</protein>
<dbReference type="AlphaFoldDB" id="A0AB34KXV9"/>
<organism evidence="1 2">
    <name type="scientific">Cladosporium halotolerans</name>
    <dbReference type="NCBI Taxonomy" id="1052096"/>
    <lineage>
        <taxon>Eukaryota</taxon>
        <taxon>Fungi</taxon>
        <taxon>Dikarya</taxon>
        <taxon>Ascomycota</taxon>
        <taxon>Pezizomycotina</taxon>
        <taxon>Dothideomycetes</taxon>
        <taxon>Dothideomycetidae</taxon>
        <taxon>Cladosporiales</taxon>
        <taxon>Cladosporiaceae</taxon>
        <taxon>Cladosporium</taxon>
    </lineage>
</organism>
<evidence type="ECO:0000313" key="2">
    <source>
        <dbReference type="Proteomes" id="UP000803884"/>
    </source>
</evidence>
<sequence length="184" mass="21609">MLTEDEFYKKWRKFFRKYNYQGKVQYPGEDESDKVALIAIDDMPIEGINKMLSDILKATRGSSDLWLADTYERLPDFQGAKCIQGTKVADTAWQSPFLGQTLADASVWVRGIPKPPKAINKRYFVVLKREIFEKQGKVIICKALDGKKEPQAILYKIEELGMWITSYNRHCWEQDYENYEERYQ</sequence>
<keyword evidence="2" id="KW-1185">Reference proteome</keyword>
<dbReference type="Proteomes" id="UP000803884">
    <property type="component" value="Unassembled WGS sequence"/>
</dbReference>
<gene>
    <name evidence="1" type="ORF">WHR41_01460</name>
</gene>
<name>A0AB34KXV9_9PEZI</name>
<proteinExistence type="predicted"/>
<reference evidence="1 2" key="1">
    <citation type="journal article" date="2020" name="Microbiol. Resour. Announc.">
        <title>Draft Genome Sequence of a Cladosporium Species Isolated from the Mesophotic Ascidian Didemnum maculosum.</title>
        <authorList>
            <person name="Gioti A."/>
            <person name="Siaperas R."/>
            <person name="Nikolaivits E."/>
            <person name="Le Goff G."/>
            <person name="Ouazzani J."/>
            <person name="Kotoulas G."/>
            <person name="Topakas E."/>
        </authorList>
    </citation>
    <scope>NUCLEOTIDE SEQUENCE [LARGE SCALE GENOMIC DNA]</scope>
    <source>
        <strain evidence="1 2">TM138-S3</strain>
    </source>
</reference>